<reference evidence="2 3" key="1">
    <citation type="journal article" date="2004" name="Proc. Natl. Acad. Sci. U.S.A.">
        <title>The diploid genome sequence of Candida albicans.</title>
        <authorList>
            <person name="Jones T."/>
            <person name="Federspiel N.A."/>
            <person name="Chibana H."/>
            <person name="Dungan J."/>
            <person name="Kalman S."/>
            <person name="Magee B.B."/>
            <person name="Newport G."/>
            <person name="Thorstenson Y.R."/>
            <person name="Agabian N."/>
            <person name="Magee P.T."/>
            <person name="Davis R.W."/>
            <person name="Scherer S."/>
        </authorList>
    </citation>
    <scope>NUCLEOTIDE SEQUENCE [LARGE SCALE GENOMIC DNA]</scope>
    <source>
        <strain evidence="3">SC5314 / ATCC MYA-2876</strain>
    </source>
</reference>
<name>A0A1D8PPX1_CANAL</name>
<keyword evidence="3" id="KW-1185">Reference proteome</keyword>
<dbReference type="EMBL" id="CP017628">
    <property type="protein sequence ID" value="AOW30188.1"/>
    <property type="molecule type" value="Genomic_DNA"/>
</dbReference>
<dbReference type="InParanoid" id="A0A1D8PPX1"/>
<dbReference type="Proteomes" id="UP000000559">
    <property type="component" value="Chromosome 6"/>
</dbReference>
<sequence>MSLSIRLLENYYQIQYSYLCTNPQLLNTATPSANFVIHVDISINNNTLTTKTFDSQLITGLASRFVKFWELLEYDVNLNISDDSSHSFNMGLKCKIFELYAPTNCLLSLNLKLSILTQENTIHLEDMCTNFNYLLSSWNLFMETQAPFVFSVIGRQYAKTNIFWYRRVRRDVLKYDSMDLDKVLILLEDKISHNFTVQQLLLQNVKLQSVLESTSPVSRKRGSGAIKSYPVVLIE</sequence>
<dbReference type="GeneID" id="3639204"/>
<dbReference type="CGD" id="CAL0000179889">
    <property type="gene designation" value="orf19.12970"/>
</dbReference>
<dbReference type="OrthoDB" id="4079109at2759"/>
<organism evidence="2 3">
    <name type="scientific">Candida albicans (strain SC5314 / ATCC MYA-2876)</name>
    <name type="common">Yeast</name>
    <dbReference type="NCBI Taxonomy" id="237561"/>
    <lineage>
        <taxon>Eukaryota</taxon>
        <taxon>Fungi</taxon>
        <taxon>Dikarya</taxon>
        <taxon>Ascomycota</taxon>
        <taxon>Saccharomycotina</taxon>
        <taxon>Pichiomycetes</taxon>
        <taxon>Debaryomycetaceae</taxon>
        <taxon>Candida/Lodderomyces clade</taxon>
        <taxon>Candida</taxon>
    </lineage>
</organism>
<evidence type="ECO:0000313" key="3">
    <source>
        <dbReference type="Proteomes" id="UP000000559"/>
    </source>
</evidence>
<dbReference type="AlphaFoldDB" id="A0A1D8PPX1"/>
<accession>A0A1D8PPX1</accession>
<evidence type="ECO:0000313" key="1">
    <source>
        <dbReference type="CGD" id="CAL0000179889"/>
    </source>
</evidence>
<protein>
    <submittedName>
        <fullName evidence="2">Uncharacterized protein</fullName>
    </submittedName>
</protein>
<gene>
    <name evidence="2" type="ordered locus">CAALFM_C602550WA</name>
    <name evidence="1" type="ordered locus">orf19.12970</name>
</gene>
<proteinExistence type="predicted"/>
<dbReference type="eggNOG" id="ENOG502RQCE">
    <property type="taxonomic scope" value="Eukaryota"/>
</dbReference>
<reference evidence="2 3" key="2">
    <citation type="journal article" date="2007" name="Genome Biol.">
        <title>Assembly of the Candida albicans genome into sixteen supercontigs aligned on the eight chromosomes.</title>
        <authorList>
            <person name="van het Hoog M."/>
            <person name="Rast T.J."/>
            <person name="Martchenko M."/>
            <person name="Grindle S."/>
            <person name="Dignard D."/>
            <person name="Hogues H."/>
            <person name="Cuomo C."/>
            <person name="Berriman M."/>
            <person name="Scherer S."/>
            <person name="Magee B.B."/>
            <person name="Whiteway M."/>
            <person name="Chibana H."/>
            <person name="Nantel A."/>
            <person name="Magee P.T."/>
        </authorList>
    </citation>
    <scope>GENOME REANNOTATION</scope>
    <source>
        <strain evidence="3">SC5314 / ATCC MYA-2876</strain>
    </source>
</reference>
<dbReference type="OMA" id="WELLEYD"/>
<evidence type="ECO:0000313" key="2">
    <source>
        <dbReference type="EMBL" id="AOW30188.1"/>
    </source>
</evidence>
<dbReference type="RefSeq" id="XP_719089.1">
    <property type="nucleotide sequence ID" value="XM_713996.1"/>
</dbReference>
<dbReference type="VEuPathDB" id="FungiDB:C6_02550W_A"/>
<dbReference type="KEGG" id="cal:CAALFM_C602550WA"/>
<reference evidence="2 3" key="3">
    <citation type="journal article" date="2013" name="Genome Biol.">
        <title>Assembly of a phased diploid Candida albicans genome facilitates allele-specific measurements and provides a simple model for repeat and indel structure.</title>
        <authorList>
            <person name="Muzzey D."/>
            <person name="Schwartz K."/>
            <person name="Weissman J.S."/>
            <person name="Sherlock G."/>
        </authorList>
    </citation>
    <scope>NUCLEOTIDE SEQUENCE [LARGE SCALE GENOMIC DNA]</scope>
    <source>
        <strain evidence="3">SC5314 / ATCC MYA-2876</strain>
    </source>
</reference>
<dbReference type="Pfam" id="PF21736">
    <property type="entry name" value="REC102"/>
    <property type="match status" value="1"/>
</dbReference>
<dbReference type="InterPro" id="IPR048920">
    <property type="entry name" value="REC102"/>
</dbReference>